<accession>A0ABR2Y491</accession>
<organism evidence="2 3">
    <name type="scientific">Seiridium cardinale</name>
    <dbReference type="NCBI Taxonomy" id="138064"/>
    <lineage>
        <taxon>Eukaryota</taxon>
        <taxon>Fungi</taxon>
        <taxon>Dikarya</taxon>
        <taxon>Ascomycota</taxon>
        <taxon>Pezizomycotina</taxon>
        <taxon>Sordariomycetes</taxon>
        <taxon>Xylariomycetidae</taxon>
        <taxon>Amphisphaeriales</taxon>
        <taxon>Sporocadaceae</taxon>
        <taxon>Seiridium</taxon>
    </lineage>
</organism>
<dbReference type="Proteomes" id="UP001465668">
    <property type="component" value="Unassembled WGS sequence"/>
</dbReference>
<comment type="caution">
    <text evidence="2">The sequence shown here is derived from an EMBL/GenBank/DDBJ whole genome shotgun (WGS) entry which is preliminary data.</text>
</comment>
<feature type="compositionally biased region" description="Acidic residues" evidence="1">
    <location>
        <begin position="242"/>
        <end position="255"/>
    </location>
</feature>
<protein>
    <submittedName>
        <fullName evidence="2">Uncharacterized protein</fullName>
    </submittedName>
</protein>
<feature type="region of interest" description="Disordered" evidence="1">
    <location>
        <begin position="242"/>
        <end position="301"/>
    </location>
</feature>
<evidence type="ECO:0000313" key="3">
    <source>
        <dbReference type="Proteomes" id="UP001465668"/>
    </source>
</evidence>
<dbReference type="EMBL" id="JARVKM010000005">
    <property type="protein sequence ID" value="KAK9780908.1"/>
    <property type="molecule type" value="Genomic_DNA"/>
</dbReference>
<proteinExistence type="predicted"/>
<gene>
    <name evidence="2" type="ORF">SCAR479_02094</name>
</gene>
<sequence length="301" mass="32878">MRPCILKFLPPPRATFHSDVSSSHAHHPRTTPSSTTTTVITIITTTIITTIITTTTAINITIINITIITTTMKFNQLLIDYLPKAGMLYKSNVLVLSRNARDANLLRALKTASLIGDGKVSEEEFKQGKENVKEAIVAIFAAAADPNLIGLIRSGDLLDFESKLRECVPWAVAAAVSDSVFTEFLHALVNARQQWRRYPRAPFDVSQHSPAVLQIDAFLGVAGDDWARAEANHQVYEMAGGFEEDEEEDGDEEMAELGNPVSSSSNSNNDDDDNAAAATTTPRTGDEETLASRLDEMDLDD</sequence>
<evidence type="ECO:0000256" key="1">
    <source>
        <dbReference type="SAM" id="MobiDB-lite"/>
    </source>
</evidence>
<evidence type="ECO:0000313" key="2">
    <source>
        <dbReference type="EMBL" id="KAK9780908.1"/>
    </source>
</evidence>
<name>A0ABR2Y491_9PEZI</name>
<reference evidence="2 3" key="1">
    <citation type="submission" date="2024-02" db="EMBL/GenBank/DDBJ databases">
        <title>First draft genome assembly of two strains of Seiridium cardinale.</title>
        <authorList>
            <person name="Emiliani G."/>
            <person name="Scali E."/>
        </authorList>
    </citation>
    <scope>NUCLEOTIDE SEQUENCE [LARGE SCALE GENOMIC DNA]</scope>
    <source>
        <strain evidence="2 3">BM-138-000479</strain>
    </source>
</reference>
<keyword evidence="3" id="KW-1185">Reference proteome</keyword>